<accession>A0AAV0Y7Z7</accession>
<comment type="caution">
    <text evidence="1">The sequence shown here is derived from an EMBL/GenBank/DDBJ whole genome shotgun (WGS) entry which is preliminary data.</text>
</comment>
<keyword evidence="2" id="KW-1185">Reference proteome</keyword>
<dbReference type="EMBL" id="CARXXK010001644">
    <property type="protein sequence ID" value="CAI6377084.1"/>
    <property type="molecule type" value="Genomic_DNA"/>
</dbReference>
<protein>
    <submittedName>
        <fullName evidence="1">Uncharacterized protein</fullName>
    </submittedName>
</protein>
<evidence type="ECO:0000313" key="1">
    <source>
        <dbReference type="EMBL" id="CAI6377084.1"/>
    </source>
</evidence>
<gene>
    <name evidence="1" type="ORF">MEUPH1_LOCUS30390</name>
</gene>
<organism evidence="1 2">
    <name type="scientific">Macrosiphum euphorbiae</name>
    <name type="common">potato aphid</name>
    <dbReference type="NCBI Taxonomy" id="13131"/>
    <lineage>
        <taxon>Eukaryota</taxon>
        <taxon>Metazoa</taxon>
        <taxon>Ecdysozoa</taxon>
        <taxon>Arthropoda</taxon>
        <taxon>Hexapoda</taxon>
        <taxon>Insecta</taxon>
        <taxon>Pterygota</taxon>
        <taxon>Neoptera</taxon>
        <taxon>Paraneoptera</taxon>
        <taxon>Hemiptera</taxon>
        <taxon>Sternorrhyncha</taxon>
        <taxon>Aphidomorpha</taxon>
        <taxon>Aphidoidea</taxon>
        <taxon>Aphididae</taxon>
        <taxon>Macrosiphini</taxon>
        <taxon>Macrosiphum</taxon>
    </lineage>
</organism>
<evidence type="ECO:0000313" key="2">
    <source>
        <dbReference type="Proteomes" id="UP001160148"/>
    </source>
</evidence>
<dbReference type="Proteomes" id="UP001160148">
    <property type="component" value="Unassembled WGS sequence"/>
</dbReference>
<proteinExistence type="predicted"/>
<dbReference type="EMBL" id="CARXXK010001644">
    <property type="protein sequence ID" value="CAI6377083.1"/>
    <property type="molecule type" value="Genomic_DNA"/>
</dbReference>
<dbReference type="AlphaFoldDB" id="A0AAV0Y7Z7"/>
<feature type="non-terminal residue" evidence="1">
    <location>
        <position position="1"/>
    </location>
</feature>
<sequence>ECSGAQKQNVEYHSALRRSLFSHMPPYIRFSSHDIKGESFPVTLKWLLKWKISSTTPIVVRRTIQNSGFKLERSAFIVQQTTDLSDISSNQSNRNPISLQHHWGVTPPVVDTYCGVASPPNEFMNNLYEFIFSFVFYF</sequence>
<name>A0AAV0Y7Z7_9HEMI</name>
<reference evidence="1 2" key="1">
    <citation type="submission" date="2023-01" db="EMBL/GenBank/DDBJ databases">
        <authorList>
            <person name="Whitehead M."/>
        </authorList>
    </citation>
    <scope>NUCLEOTIDE SEQUENCE [LARGE SCALE GENOMIC DNA]</scope>
</reference>